<evidence type="ECO:0000256" key="5">
    <source>
        <dbReference type="ARBA" id="ARBA00023163"/>
    </source>
</evidence>
<feature type="domain" description="OmpR/PhoB-type" evidence="9">
    <location>
        <begin position="125"/>
        <end position="224"/>
    </location>
</feature>
<dbReference type="InterPro" id="IPR016032">
    <property type="entry name" value="Sig_transdc_resp-reg_C-effctor"/>
</dbReference>
<dbReference type="PROSITE" id="PS51755">
    <property type="entry name" value="OMPR_PHOB"/>
    <property type="match status" value="1"/>
</dbReference>
<keyword evidence="1 6" id="KW-0597">Phosphoprotein</keyword>
<dbReference type="InterPro" id="IPR011006">
    <property type="entry name" value="CheY-like_superfamily"/>
</dbReference>
<evidence type="ECO:0000256" key="7">
    <source>
        <dbReference type="PROSITE-ProRule" id="PRU01091"/>
    </source>
</evidence>
<reference evidence="10" key="1">
    <citation type="submission" date="2020-01" db="EMBL/GenBank/DDBJ databases">
        <authorList>
            <person name="Meier V. D."/>
            <person name="Meier V D."/>
        </authorList>
    </citation>
    <scope>NUCLEOTIDE SEQUENCE</scope>
    <source>
        <strain evidence="10">HLG_WM_MAG_06</strain>
    </source>
</reference>
<keyword evidence="2" id="KW-0902">Two-component regulatory system</keyword>
<feature type="domain" description="Response regulatory" evidence="8">
    <location>
        <begin position="4"/>
        <end position="119"/>
    </location>
</feature>
<accession>A0A6S6U4H1</accession>
<keyword evidence="3" id="KW-0805">Transcription regulation</keyword>
<evidence type="ECO:0000256" key="6">
    <source>
        <dbReference type="PROSITE-ProRule" id="PRU00169"/>
    </source>
</evidence>
<dbReference type="PANTHER" id="PTHR48111:SF21">
    <property type="entry name" value="DNA-BINDING DUAL MASTER TRANSCRIPTIONAL REGULATOR RPAA"/>
    <property type="match status" value="1"/>
</dbReference>
<dbReference type="PANTHER" id="PTHR48111">
    <property type="entry name" value="REGULATOR OF RPOS"/>
    <property type="match status" value="1"/>
</dbReference>
<dbReference type="AlphaFoldDB" id="A0A6S6U4H1"/>
<dbReference type="SUPFAM" id="SSF46894">
    <property type="entry name" value="C-terminal effector domain of the bipartite response regulators"/>
    <property type="match status" value="1"/>
</dbReference>
<evidence type="ECO:0000259" key="8">
    <source>
        <dbReference type="PROSITE" id="PS50110"/>
    </source>
</evidence>
<evidence type="ECO:0000313" key="10">
    <source>
        <dbReference type="EMBL" id="CAA6822396.1"/>
    </source>
</evidence>
<dbReference type="InterPro" id="IPR036388">
    <property type="entry name" value="WH-like_DNA-bd_sf"/>
</dbReference>
<sequence>MNANILIVEHDKTVAIETECYLKKLHYTVVDICSTAADAYEKAITKEVDLILMDVCLTDSSGIEAITRIRKVKKEIKVIFLTAFVDEETVDKAIALDPVAYLLKPFNPKELCAAIKLGLSHLKPKSLVRIGDKVLDNEFSFDSRSSELICCGDLVSLSKKERLLLTLFLDHQNSLISNITMEYELWPDKPSNDSRRRALISRLRTKLKHKFIDTLSAEGYVFRV</sequence>
<dbReference type="InterPro" id="IPR039420">
    <property type="entry name" value="WalR-like"/>
</dbReference>
<evidence type="ECO:0000256" key="4">
    <source>
        <dbReference type="ARBA" id="ARBA00023125"/>
    </source>
</evidence>
<dbReference type="InterPro" id="IPR001867">
    <property type="entry name" value="OmpR/PhoB-type_DNA-bd"/>
</dbReference>
<keyword evidence="5" id="KW-0804">Transcription</keyword>
<evidence type="ECO:0000259" key="9">
    <source>
        <dbReference type="PROSITE" id="PS51755"/>
    </source>
</evidence>
<dbReference type="GO" id="GO:0005829">
    <property type="term" value="C:cytosol"/>
    <property type="evidence" value="ECO:0007669"/>
    <property type="project" value="TreeGrafter"/>
</dbReference>
<name>A0A6S6U4H1_9BACT</name>
<dbReference type="GO" id="GO:0006355">
    <property type="term" value="P:regulation of DNA-templated transcription"/>
    <property type="evidence" value="ECO:0007669"/>
    <property type="project" value="InterPro"/>
</dbReference>
<organism evidence="10">
    <name type="scientific">uncultured Sulfurovum sp</name>
    <dbReference type="NCBI Taxonomy" id="269237"/>
    <lineage>
        <taxon>Bacteria</taxon>
        <taxon>Pseudomonadati</taxon>
        <taxon>Campylobacterota</taxon>
        <taxon>Epsilonproteobacteria</taxon>
        <taxon>Campylobacterales</taxon>
        <taxon>Sulfurovaceae</taxon>
        <taxon>Sulfurovum</taxon>
        <taxon>environmental samples</taxon>
    </lineage>
</organism>
<evidence type="ECO:0000256" key="3">
    <source>
        <dbReference type="ARBA" id="ARBA00023015"/>
    </source>
</evidence>
<dbReference type="PROSITE" id="PS50110">
    <property type="entry name" value="RESPONSE_REGULATORY"/>
    <property type="match status" value="1"/>
</dbReference>
<dbReference type="Pfam" id="PF00486">
    <property type="entry name" value="Trans_reg_C"/>
    <property type="match status" value="1"/>
</dbReference>
<dbReference type="GO" id="GO:0032993">
    <property type="term" value="C:protein-DNA complex"/>
    <property type="evidence" value="ECO:0007669"/>
    <property type="project" value="TreeGrafter"/>
</dbReference>
<protein>
    <submittedName>
        <fullName evidence="10">Two-component hybrid sensor and regulator</fullName>
    </submittedName>
</protein>
<dbReference type="Gene3D" id="3.40.50.2300">
    <property type="match status" value="1"/>
</dbReference>
<dbReference type="SMART" id="SM00448">
    <property type="entry name" value="REC"/>
    <property type="match status" value="1"/>
</dbReference>
<evidence type="ECO:0000256" key="2">
    <source>
        <dbReference type="ARBA" id="ARBA00023012"/>
    </source>
</evidence>
<dbReference type="EMBL" id="CACVAP010000102">
    <property type="protein sequence ID" value="CAA6822396.1"/>
    <property type="molecule type" value="Genomic_DNA"/>
</dbReference>
<feature type="DNA-binding region" description="OmpR/PhoB-type" evidence="7">
    <location>
        <begin position="125"/>
        <end position="224"/>
    </location>
</feature>
<dbReference type="SUPFAM" id="SSF52172">
    <property type="entry name" value="CheY-like"/>
    <property type="match status" value="1"/>
</dbReference>
<feature type="modified residue" description="4-aspartylphosphate" evidence="6">
    <location>
        <position position="54"/>
    </location>
</feature>
<dbReference type="Pfam" id="PF00072">
    <property type="entry name" value="Response_reg"/>
    <property type="match status" value="1"/>
</dbReference>
<dbReference type="GO" id="GO:0000976">
    <property type="term" value="F:transcription cis-regulatory region binding"/>
    <property type="evidence" value="ECO:0007669"/>
    <property type="project" value="TreeGrafter"/>
</dbReference>
<dbReference type="SMART" id="SM00862">
    <property type="entry name" value="Trans_reg_C"/>
    <property type="match status" value="1"/>
</dbReference>
<proteinExistence type="predicted"/>
<dbReference type="Gene3D" id="1.10.10.10">
    <property type="entry name" value="Winged helix-like DNA-binding domain superfamily/Winged helix DNA-binding domain"/>
    <property type="match status" value="1"/>
</dbReference>
<keyword evidence="4 7" id="KW-0238">DNA-binding</keyword>
<gene>
    <name evidence="10" type="ORF">HELGO_WM9257</name>
</gene>
<dbReference type="GO" id="GO:0000156">
    <property type="term" value="F:phosphorelay response regulator activity"/>
    <property type="evidence" value="ECO:0007669"/>
    <property type="project" value="TreeGrafter"/>
</dbReference>
<evidence type="ECO:0000256" key="1">
    <source>
        <dbReference type="ARBA" id="ARBA00022553"/>
    </source>
</evidence>
<dbReference type="InterPro" id="IPR001789">
    <property type="entry name" value="Sig_transdc_resp-reg_receiver"/>
</dbReference>